<evidence type="ECO:0000256" key="7">
    <source>
        <dbReference type="ARBA" id="ARBA00022824"/>
    </source>
</evidence>
<keyword evidence="8" id="KW-1133">Transmembrane helix</keyword>
<feature type="chain" id="PRO_5032610052" description="Alpha-1,3-glucosyltransferase" evidence="11">
    <location>
        <begin position="22"/>
        <end position="85"/>
    </location>
</feature>
<dbReference type="GO" id="GO:0042281">
    <property type="term" value="F:dolichyl pyrophosphate Man9GlcNAc2 alpha-1,3-glucosyltransferase activity"/>
    <property type="evidence" value="ECO:0007669"/>
    <property type="project" value="TreeGrafter"/>
</dbReference>
<keyword evidence="9" id="KW-0472">Membrane</keyword>
<dbReference type="UniPathway" id="UPA00378"/>
<dbReference type="PANTHER" id="PTHR12413">
    <property type="entry name" value="DOLICHYL GLYCOSYLTRANSFERASE"/>
    <property type="match status" value="1"/>
</dbReference>
<evidence type="ECO:0000313" key="12">
    <source>
        <dbReference type="EMBL" id="CAF4369716.1"/>
    </source>
</evidence>
<comment type="subcellular location">
    <subcellularLocation>
        <location evidence="1 10">Endoplasmic reticulum membrane</location>
        <topology evidence="1 10">Multi-pass membrane protein</topology>
    </subcellularLocation>
</comment>
<evidence type="ECO:0000256" key="10">
    <source>
        <dbReference type="RuleBase" id="RU363110"/>
    </source>
</evidence>
<evidence type="ECO:0000256" key="1">
    <source>
        <dbReference type="ARBA" id="ARBA00004477"/>
    </source>
</evidence>
<proteinExistence type="inferred from homology"/>
<evidence type="ECO:0000256" key="11">
    <source>
        <dbReference type="SAM" id="SignalP"/>
    </source>
</evidence>
<comment type="pathway">
    <text evidence="2 10">Protein modification; protein glycosylation.</text>
</comment>
<name>A0A820MCA0_9BILA</name>
<dbReference type="AlphaFoldDB" id="A0A820MCA0"/>
<evidence type="ECO:0000256" key="2">
    <source>
        <dbReference type="ARBA" id="ARBA00004922"/>
    </source>
</evidence>
<reference evidence="12" key="1">
    <citation type="submission" date="2021-02" db="EMBL/GenBank/DDBJ databases">
        <authorList>
            <person name="Nowell W R."/>
        </authorList>
    </citation>
    <scope>NUCLEOTIDE SEQUENCE</scope>
</reference>
<evidence type="ECO:0000256" key="6">
    <source>
        <dbReference type="ARBA" id="ARBA00022692"/>
    </source>
</evidence>
<evidence type="ECO:0000256" key="3">
    <source>
        <dbReference type="ARBA" id="ARBA00008715"/>
    </source>
</evidence>
<evidence type="ECO:0000313" key="13">
    <source>
        <dbReference type="Proteomes" id="UP000663868"/>
    </source>
</evidence>
<evidence type="ECO:0000256" key="4">
    <source>
        <dbReference type="ARBA" id="ARBA00022676"/>
    </source>
</evidence>
<evidence type="ECO:0000256" key="9">
    <source>
        <dbReference type="ARBA" id="ARBA00023136"/>
    </source>
</evidence>
<keyword evidence="4 10" id="KW-0328">Glycosyltransferase</keyword>
<dbReference type="PANTHER" id="PTHR12413:SF1">
    <property type="entry name" value="DOLICHYL PYROPHOSPHATE MAN9GLCNAC2 ALPHA-1,3-GLUCOSYLTRANSFERASE"/>
    <property type="match status" value="1"/>
</dbReference>
<keyword evidence="5 10" id="KW-0808">Transferase</keyword>
<dbReference type="InterPro" id="IPR004856">
    <property type="entry name" value="Glyco_trans_ALG6/ALG8"/>
</dbReference>
<gene>
    <name evidence="12" type="ORF">KXQ929_LOCUS49290</name>
</gene>
<keyword evidence="11" id="KW-0732">Signal</keyword>
<protein>
    <recommendedName>
        <fullName evidence="10">Alpha-1,3-glucosyltransferase</fullName>
        <ecNumber evidence="10">2.4.1.-</ecNumber>
    </recommendedName>
</protein>
<accession>A0A820MCA0</accession>
<dbReference type="EC" id="2.4.1.-" evidence="10"/>
<keyword evidence="7 10" id="KW-0256">Endoplasmic reticulum</keyword>
<feature type="signal peptide" evidence="11">
    <location>
        <begin position="1"/>
        <end position="21"/>
    </location>
</feature>
<keyword evidence="6" id="KW-0812">Transmembrane</keyword>
<dbReference type="Proteomes" id="UP000663868">
    <property type="component" value="Unassembled WGS sequence"/>
</dbReference>
<dbReference type="EMBL" id="CAJOBB010020698">
    <property type="protein sequence ID" value="CAF4369716.1"/>
    <property type="molecule type" value="Genomic_DNA"/>
</dbReference>
<dbReference type="Pfam" id="PF03155">
    <property type="entry name" value="Alg6_Alg8"/>
    <property type="match status" value="1"/>
</dbReference>
<dbReference type="GO" id="GO:0005789">
    <property type="term" value="C:endoplasmic reticulum membrane"/>
    <property type="evidence" value="ECO:0007669"/>
    <property type="project" value="UniProtKB-SubCell"/>
</dbReference>
<comment type="caution">
    <text evidence="12">The sequence shown here is derived from an EMBL/GenBank/DDBJ whole genome shotgun (WGS) entry which is preliminary data.</text>
</comment>
<comment type="similarity">
    <text evidence="3 10">Belongs to the ALG6/ALG8 glucosyltransferase family.</text>
</comment>
<evidence type="ECO:0000256" key="5">
    <source>
        <dbReference type="ARBA" id="ARBA00022679"/>
    </source>
</evidence>
<organism evidence="12 13">
    <name type="scientific">Adineta steineri</name>
    <dbReference type="NCBI Taxonomy" id="433720"/>
    <lineage>
        <taxon>Eukaryota</taxon>
        <taxon>Metazoa</taxon>
        <taxon>Spiralia</taxon>
        <taxon>Gnathifera</taxon>
        <taxon>Rotifera</taxon>
        <taxon>Eurotatoria</taxon>
        <taxon>Bdelloidea</taxon>
        <taxon>Adinetida</taxon>
        <taxon>Adinetidae</taxon>
        <taxon>Adineta</taxon>
    </lineage>
</organism>
<evidence type="ECO:0000256" key="8">
    <source>
        <dbReference type="ARBA" id="ARBA00022989"/>
    </source>
</evidence>
<sequence length="85" mass="10102">MNYLLFLGLLASAITLRWIVARYPYSGYNKFPMFGDFEAQRHWMEITVNLPVSEWYQNSSSNNLTYWGLDYPLLTAYHSYICGWM</sequence>